<keyword evidence="6 9" id="KW-1133">Transmembrane helix</keyword>
<name>T1IMF5_STRMM</name>
<reference evidence="11" key="1">
    <citation type="submission" date="2011-05" db="EMBL/GenBank/DDBJ databases">
        <authorList>
            <person name="Richards S.R."/>
            <person name="Qu J."/>
            <person name="Jiang H."/>
            <person name="Jhangiani S.N."/>
            <person name="Agravi P."/>
            <person name="Goodspeed R."/>
            <person name="Gross S."/>
            <person name="Mandapat C."/>
            <person name="Jackson L."/>
            <person name="Mathew T."/>
            <person name="Pu L."/>
            <person name="Thornton R."/>
            <person name="Saada N."/>
            <person name="Wilczek-Boney K.B."/>
            <person name="Lee S."/>
            <person name="Kovar C."/>
            <person name="Wu Y."/>
            <person name="Scherer S.E."/>
            <person name="Worley K.C."/>
            <person name="Muzny D.M."/>
            <person name="Gibbs R."/>
        </authorList>
    </citation>
    <scope>NUCLEOTIDE SEQUENCE</scope>
    <source>
        <strain evidence="11">Brora</strain>
    </source>
</reference>
<organism evidence="10 11">
    <name type="scientific">Strigamia maritima</name>
    <name type="common">European centipede</name>
    <name type="synonym">Geophilus maritimus</name>
    <dbReference type="NCBI Taxonomy" id="126957"/>
    <lineage>
        <taxon>Eukaryota</taxon>
        <taxon>Metazoa</taxon>
        <taxon>Ecdysozoa</taxon>
        <taxon>Arthropoda</taxon>
        <taxon>Myriapoda</taxon>
        <taxon>Chilopoda</taxon>
        <taxon>Pleurostigmophora</taxon>
        <taxon>Geophilomorpha</taxon>
        <taxon>Linotaeniidae</taxon>
        <taxon>Strigamia</taxon>
    </lineage>
</organism>
<evidence type="ECO:0000256" key="5">
    <source>
        <dbReference type="ARBA" id="ARBA00022847"/>
    </source>
</evidence>
<keyword evidence="11" id="KW-1185">Reference proteome</keyword>
<comment type="similarity">
    <text evidence="2">Belongs to the sodium:neurotransmitter symporter (SNF) (TC 2.A.22) family.</text>
</comment>
<dbReference type="Proteomes" id="UP000014500">
    <property type="component" value="Unassembled WGS sequence"/>
</dbReference>
<dbReference type="InterPro" id="IPR000175">
    <property type="entry name" value="Na/ntran_symport"/>
</dbReference>
<dbReference type="InterPro" id="IPR037272">
    <property type="entry name" value="SNS_sf"/>
</dbReference>
<dbReference type="STRING" id="126957.T1IMF5"/>
<accession>T1IMF5</accession>
<evidence type="ECO:0000256" key="8">
    <source>
        <dbReference type="PIRSR" id="PIRSR600175-2"/>
    </source>
</evidence>
<dbReference type="PANTHER" id="PTHR11616:SF240">
    <property type="entry name" value="BLOATED TUBULES, ISOFORM B-RELATED"/>
    <property type="match status" value="1"/>
</dbReference>
<dbReference type="EMBL" id="JH431045">
    <property type="status" value="NOT_ANNOTATED_CDS"/>
    <property type="molecule type" value="Genomic_DNA"/>
</dbReference>
<dbReference type="GO" id="GO:0035725">
    <property type="term" value="P:sodium ion transmembrane transport"/>
    <property type="evidence" value="ECO:0007669"/>
    <property type="project" value="TreeGrafter"/>
</dbReference>
<evidence type="ECO:0000256" key="9">
    <source>
        <dbReference type="SAM" id="Phobius"/>
    </source>
</evidence>
<reference evidence="10" key="2">
    <citation type="submission" date="2015-02" db="UniProtKB">
        <authorList>
            <consortium name="EnsemblMetazoa"/>
        </authorList>
    </citation>
    <scope>IDENTIFICATION</scope>
</reference>
<feature type="transmembrane region" description="Helical" evidence="9">
    <location>
        <begin position="31"/>
        <end position="54"/>
    </location>
</feature>
<dbReference type="GO" id="GO:0006865">
    <property type="term" value="P:amino acid transport"/>
    <property type="evidence" value="ECO:0007669"/>
    <property type="project" value="TreeGrafter"/>
</dbReference>
<feature type="transmembrane region" description="Helical" evidence="9">
    <location>
        <begin position="60"/>
        <end position="78"/>
    </location>
</feature>
<keyword evidence="4 9" id="KW-0812">Transmembrane</keyword>
<keyword evidence="8" id="KW-1015">Disulfide bond</keyword>
<dbReference type="EnsemblMetazoa" id="SMAR002158-RA">
    <property type="protein sequence ID" value="SMAR002158-PA"/>
    <property type="gene ID" value="SMAR002158"/>
</dbReference>
<sequence>MKFNAFSNVEASLPSIRFGLYDHAKYKCSHFFFIMLSMATSDLLDVGNIIFKAYEGGMSFWILYFAMYMSLGLPLVYLECQMGQFFGQTNLNILRHMCPVSTGVGMIQLLSLCFYLIRHNIHLGLLIHYFFSASTFSVPWTKCGHYWSSKNCFTMDQWLECSVKDGRIFWNNTCYLPHRFCEAFDANLTSLNGSFCAFLGSGKEVAMLDLVTINHTTPGKDYYQYVTSSSLGSGFVDTYTLVYYTLAWIITCTSGYKGIHAATIPV</sequence>
<proteinExistence type="inferred from homology"/>
<evidence type="ECO:0000256" key="6">
    <source>
        <dbReference type="ARBA" id="ARBA00022989"/>
    </source>
</evidence>
<feature type="disulfide bond" evidence="8">
    <location>
        <begin position="143"/>
        <end position="152"/>
    </location>
</feature>
<evidence type="ECO:0000313" key="10">
    <source>
        <dbReference type="EnsemblMetazoa" id="SMAR002158-PA"/>
    </source>
</evidence>
<evidence type="ECO:0000256" key="4">
    <source>
        <dbReference type="ARBA" id="ARBA00022692"/>
    </source>
</evidence>
<evidence type="ECO:0000313" key="11">
    <source>
        <dbReference type="Proteomes" id="UP000014500"/>
    </source>
</evidence>
<dbReference type="HOGENOM" id="CLU_1047045_0_0_1"/>
<keyword evidence="5" id="KW-0769">Symport</keyword>
<dbReference type="GO" id="GO:0005886">
    <property type="term" value="C:plasma membrane"/>
    <property type="evidence" value="ECO:0007669"/>
    <property type="project" value="TreeGrafter"/>
</dbReference>
<dbReference type="AlphaFoldDB" id="T1IMF5"/>
<evidence type="ECO:0000256" key="3">
    <source>
        <dbReference type="ARBA" id="ARBA00022448"/>
    </source>
</evidence>
<evidence type="ECO:0000256" key="7">
    <source>
        <dbReference type="ARBA" id="ARBA00023136"/>
    </source>
</evidence>
<evidence type="ECO:0000256" key="1">
    <source>
        <dbReference type="ARBA" id="ARBA00004141"/>
    </source>
</evidence>
<comment type="subcellular location">
    <subcellularLocation>
        <location evidence="1">Membrane</location>
        <topology evidence="1">Multi-pass membrane protein</topology>
    </subcellularLocation>
</comment>
<dbReference type="eggNOG" id="KOG3660">
    <property type="taxonomic scope" value="Eukaryota"/>
</dbReference>
<dbReference type="PROSITE" id="PS50267">
    <property type="entry name" value="NA_NEUROTRAN_SYMP_3"/>
    <property type="match status" value="1"/>
</dbReference>
<protein>
    <submittedName>
        <fullName evidence="10">Uncharacterized protein</fullName>
    </submittedName>
</protein>
<feature type="transmembrane region" description="Helical" evidence="9">
    <location>
        <begin position="98"/>
        <end position="117"/>
    </location>
</feature>
<keyword evidence="7 9" id="KW-0472">Membrane</keyword>
<dbReference type="Pfam" id="PF00209">
    <property type="entry name" value="SNF"/>
    <property type="match status" value="1"/>
</dbReference>
<dbReference type="GO" id="GO:0015293">
    <property type="term" value="F:symporter activity"/>
    <property type="evidence" value="ECO:0007669"/>
    <property type="project" value="UniProtKB-KW"/>
</dbReference>
<dbReference type="PANTHER" id="PTHR11616">
    <property type="entry name" value="SODIUM/CHLORIDE DEPENDENT TRANSPORTER"/>
    <property type="match status" value="1"/>
</dbReference>
<dbReference type="SUPFAM" id="SSF161070">
    <property type="entry name" value="SNF-like"/>
    <property type="match status" value="1"/>
</dbReference>
<dbReference type="PhylomeDB" id="T1IMF5"/>
<evidence type="ECO:0000256" key="2">
    <source>
        <dbReference type="ARBA" id="ARBA00006459"/>
    </source>
</evidence>
<keyword evidence="3" id="KW-0813">Transport</keyword>